<dbReference type="RefSeq" id="WP_368381305.1">
    <property type="nucleotide sequence ID" value="NZ_JBFRYA010000006.1"/>
</dbReference>
<protein>
    <submittedName>
        <fullName evidence="2">Uncharacterized protein</fullName>
    </submittedName>
</protein>
<evidence type="ECO:0000313" key="3">
    <source>
        <dbReference type="Proteomes" id="UP001557485"/>
    </source>
</evidence>
<sequence>MLGIKLLVAFGLVNLLAVVVAIVQPIDISNQLYGWPEAAVLLVLQAVVSLAMIYAAVQKIQRAEIAIKALPAALVAYVLWACMVWRWLGQ</sequence>
<reference evidence="2 3" key="1">
    <citation type="journal article" date="2011" name="Int. J. Syst. Evol. Microbiol.">
        <title>Zhongshania antarctica gen. nov., sp. nov. and Zhongshania guokunii sp. nov., gammaproteobacteria respectively isolated from coastal attached (fast) ice and surface seawater of the Antarctic.</title>
        <authorList>
            <person name="Li H.J."/>
            <person name="Zhang X.Y."/>
            <person name="Chen C.X."/>
            <person name="Zhang Y.J."/>
            <person name="Gao Z.M."/>
            <person name="Yu Y."/>
            <person name="Chen X.L."/>
            <person name="Chen B."/>
            <person name="Zhang Y.Z."/>
        </authorList>
    </citation>
    <scope>NUCLEOTIDE SEQUENCE [LARGE SCALE GENOMIC DNA]</scope>
    <source>
        <strain evidence="2 3">ZS6-22T</strain>
    </source>
</reference>
<comment type="caution">
    <text evidence="2">The sequence shown here is derived from an EMBL/GenBank/DDBJ whole genome shotgun (WGS) entry which is preliminary data.</text>
</comment>
<name>A0ABV3U505_9GAMM</name>
<feature type="transmembrane region" description="Helical" evidence="1">
    <location>
        <begin position="38"/>
        <end position="57"/>
    </location>
</feature>
<evidence type="ECO:0000313" key="2">
    <source>
        <dbReference type="EMBL" id="MEX1669038.1"/>
    </source>
</evidence>
<keyword evidence="3" id="KW-1185">Reference proteome</keyword>
<organism evidence="2 3">
    <name type="scientific">Zhongshania guokunii</name>
    <dbReference type="NCBI Taxonomy" id="641783"/>
    <lineage>
        <taxon>Bacteria</taxon>
        <taxon>Pseudomonadati</taxon>
        <taxon>Pseudomonadota</taxon>
        <taxon>Gammaproteobacteria</taxon>
        <taxon>Cellvibrionales</taxon>
        <taxon>Spongiibacteraceae</taxon>
        <taxon>Zhongshania</taxon>
    </lineage>
</organism>
<keyword evidence="1" id="KW-1133">Transmembrane helix</keyword>
<evidence type="ECO:0000256" key="1">
    <source>
        <dbReference type="SAM" id="Phobius"/>
    </source>
</evidence>
<feature type="transmembrane region" description="Helical" evidence="1">
    <location>
        <begin position="7"/>
        <end position="26"/>
    </location>
</feature>
<accession>A0ABV3U505</accession>
<feature type="transmembrane region" description="Helical" evidence="1">
    <location>
        <begin position="69"/>
        <end position="88"/>
    </location>
</feature>
<dbReference type="Proteomes" id="UP001557485">
    <property type="component" value="Unassembled WGS sequence"/>
</dbReference>
<gene>
    <name evidence="2" type="ORF">AB4876_08935</name>
</gene>
<keyword evidence="1" id="KW-0812">Transmembrane</keyword>
<dbReference type="EMBL" id="JBFRYA010000006">
    <property type="protein sequence ID" value="MEX1669038.1"/>
    <property type="molecule type" value="Genomic_DNA"/>
</dbReference>
<proteinExistence type="predicted"/>
<keyword evidence="1" id="KW-0472">Membrane</keyword>